<dbReference type="SUPFAM" id="SSF56059">
    <property type="entry name" value="Glutathione synthetase ATP-binding domain-like"/>
    <property type="match status" value="1"/>
</dbReference>
<reference evidence="15 16" key="1">
    <citation type="submission" date="2023-10" db="EMBL/GenBank/DDBJ databases">
        <title>Genomes of two closely related lineages of the louse Polyplax serrata with different host specificities.</title>
        <authorList>
            <person name="Martinu J."/>
            <person name="Tarabai H."/>
            <person name="Stefka J."/>
            <person name="Hypsa V."/>
        </authorList>
    </citation>
    <scope>NUCLEOTIDE SEQUENCE [LARGE SCALE GENOMIC DNA]</scope>
    <source>
        <strain evidence="15">HR10_N</strain>
    </source>
</reference>
<comment type="subcellular location">
    <subcellularLocation>
        <location evidence="12">Mitochondrion</location>
    </subcellularLocation>
</comment>
<dbReference type="Gene3D" id="3.30.1490.20">
    <property type="entry name" value="ATP-grasp fold, A domain"/>
    <property type="match status" value="1"/>
</dbReference>
<dbReference type="GO" id="GO:0006099">
    <property type="term" value="P:tricarboxylic acid cycle"/>
    <property type="evidence" value="ECO:0007669"/>
    <property type="project" value="UniProtKB-UniRule"/>
</dbReference>
<accession>A0AAN8NUN6</accession>
<comment type="similarity">
    <text evidence="12">Belongs to the succinate/malate CoA ligase beta subunit family. GTP-specific subunit beta subfamily.</text>
</comment>
<organism evidence="15 16">
    <name type="scientific">Polyplax serrata</name>
    <name type="common">Common mouse louse</name>
    <dbReference type="NCBI Taxonomy" id="468196"/>
    <lineage>
        <taxon>Eukaryota</taxon>
        <taxon>Metazoa</taxon>
        <taxon>Ecdysozoa</taxon>
        <taxon>Arthropoda</taxon>
        <taxon>Hexapoda</taxon>
        <taxon>Insecta</taxon>
        <taxon>Pterygota</taxon>
        <taxon>Neoptera</taxon>
        <taxon>Paraneoptera</taxon>
        <taxon>Psocodea</taxon>
        <taxon>Troctomorpha</taxon>
        <taxon>Phthiraptera</taxon>
        <taxon>Anoplura</taxon>
        <taxon>Polyplacidae</taxon>
        <taxon>Polyplax</taxon>
    </lineage>
</organism>
<keyword evidence="3 12" id="KW-0436">Ligase</keyword>
<comment type="function">
    <text evidence="10 12">GTP-specific succinyl-CoA synthetase functions in the citric acid cycle (TCA), coupling the hydrolysis of succinyl-CoA to the synthesis of GTP and thus represents the only step of substrate-level phosphorylation in the TCA. The beta subunit provides nucleotide specificity of the enzyme and binds the substrate succinate, while the binding sites for coenzyme A and phosphate are found in the alpha subunit.</text>
</comment>
<dbReference type="PROSITE" id="PS50975">
    <property type="entry name" value="ATP_GRASP"/>
    <property type="match status" value="1"/>
</dbReference>
<dbReference type="InterPro" id="IPR011761">
    <property type="entry name" value="ATP-grasp"/>
</dbReference>
<dbReference type="InterPro" id="IPR013650">
    <property type="entry name" value="ATP-grasp_succ-CoA_synth-type"/>
</dbReference>
<dbReference type="GO" id="GO:0005525">
    <property type="term" value="F:GTP binding"/>
    <property type="evidence" value="ECO:0007669"/>
    <property type="project" value="UniProtKB-UniRule"/>
</dbReference>
<dbReference type="PANTHER" id="PTHR11815">
    <property type="entry name" value="SUCCINYL-COA SYNTHETASE BETA CHAIN"/>
    <property type="match status" value="1"/>
</dbReference>
<keyword evidence="8 12" id="KW-0342">GTP-binding</keyword>
<evidence type="ECO:0000256" key="4">
    <source>
        <dbReference type="ARBA" id="ARBA00022723"/>
    </source>
</evidence>
<dbReference type="Proteomes" id="UP001372834">
    <property type="component" value="Unassembled WGS sequence"/>
</dbReference>
<feature type="domain" description="ATP-grasp" evidence="14">
    <location>
        <begin position="30"/>
        <end position="255"/>
    </location>
</feature>
<feature type="binding site" evidence="12">
    <location>
        <begin position="349"/>
        <end position="351"/>
    </location>
    <ligand>
        <name>substrate</name>
        <note>ligand shared with subunit alpha</note>
    </ligand>
</feature>
<keyword evidence="4 12" id="KW-0479">Metal-binding</keyword>
<feature type="binding site" evidence="12">
    <location>
        <position position="241"/>
    </location>
    <ligand>
        <name>Mg(2+)</name>
        <dbReference type="ChEBI" id="CHEBI:18420"/>
    </ligand>
</feature>
<dbReference type="FunFam" id="3.30.470.20:FF:000002">
    <property type="entry name" value="Succinate--CoA ligase [ADP-forming] subunit beta"/>
    <property type="match status" value="1"/>
</dbReference>
<evidence type="ECO:0000259" key="14">
    <source>
        <dbReference type="PROSITE" id="PS50975"/>
    </source>
</evidence>
<comment type="subunit">
    <text evidence="11 12">Heterodimer of an alpha and a beta subunit. The beta subunit determines specificity for GTP.</text>
</comment>
<dbReference type="InterPro" id="IPR016102">
    <property type="entry name" value="Succinyl-CoA_synth-like"/>
</dbReference>
<dbReference type="PROSITE" id="PS01217">
    <property type="entry name" value="SUCCINYL_COA_LIG_3"/>
    <property type="match status" value="1"/>
</dbReference>
<feature type="binding site" evidence="12">
    <location>
        <position position="292"/>
    </location>
    <ligand>
        <name>substrate</name>
        <note>ligand shared with subunit alpha</note>
    </ligand>
</feature>
<dbReference type="GO" id="GO:0042709">
    <property type="term" value="C:succinate-CoA ligase complex"/>
    <property type="evidence" value="ECO:0007669"/>
    <property type="project" value="TreeGrafter"/>
</dbReference>
<evidence type="ECO:0000256" key="2">
    <source>
        <dbReference type="ARBA" id="ARBA00022532"/>
    </source>
</evidence>
<evidence type="ECO:0000256" key="5">
    <source>
        <dbReference type="ARBA" id="ARBA00022741"/>
    </source>
</evidence>
<dbReference type="HAMAP" id="MF_03221">
    <property type="entry name" value="Succ_CoA_betaG_euk"/>
    <property type="match status" value="1"/>
</dbReference>
<dbReference type="Gene3D" id="3.40.50.261">
    <property type="entry name" value="Succinyl-CoA synthetase domains"/>
    <property type="match status" value="1"/>
</dbReference>
<dbReference type="GO" id="GO:0005739">
    <property type="term" value="C:mitochondrion"/>
    <property type="evidence" value="ECO:0007669"/>
    <property type="project" value="UniProtKB-SubCell"/>
</dbReference>
<dbReference type="GO" id="GO:0000287">
    <property type="term" value="F:magnesium ion binding"/>
    <property type="evidence" value="ECO:0007669"/>
    <property type="project" value="UniProtKB-UniRule"/>
</dbReference>
<feature type="site" description="Important for substrate specificity" evidence="12">
    <location>
        <position position="63"/>
    </location>
</feature>
<dbReference type="FunFam" id="3.30.1490.20:FF:000004">
    <property type="entry name" value="Succinate--CoA ligase [ADP-forming] subunit beta, mitochondrial"/>
    <property type="match status" value="1"/>
</dbReference>
<keyword evidence="2 12" id="KW-0816">Tricarboxylic acid cycle</keyword>
<dbReference type="InterPro" id="IPR017866">
    <property type="entry name" value="Succ-CoA_synthase_bsu_CS"/>
</dbReference>
<comment type="catalytic activity">
    <reaction evidence="9 12">
        <text>GTP + succinate + CoA = succinyl-CoA + GDP + phosphate</text>
        <dbReference type="Rhea" id="RHEA:22120"/>
        <dbReference type="ChEBI" id="CHEBI:30031"/>
        <dbReference type="ChEBI" id="CHEBI:37565"/>
        <dbReference type="ChEBI" id="CHEBI:43474"/>
        <dbReference type="ChEBI" id="CHEBI:57287"/>
        <dbReference type="ChEBI" id="CHEBI:57292"/>
        <dbReference type="ChEBI" id="CHEBI:58189"/>
        <dbReference type="EC" id="6.2.1.4"/>
    </reaction>
</comment>
<comment type="cofactor">
    <cofactor evidence="12">
        <name>Mg(2+)</name>
        <dbReference type="ChEBI" id="CHEBI:18420"/>
    </cofactor>
    <text evidence="12">Binds 1 Mg(2+) ion per subunit.</text>
</comment>
<evidence type="ECO:0000256" key="9">
    <source>
        <dbReference type="ARBA" id="ARBA00052879"/>
    </source>
</evidence>
<feature type="site" description="Important for substrate specificity" evidence="12">
    <location>
        <position position="131"/>
    </location>
</feature>
<dbReference type="GO" id="GO:0004776">
    <property type="term" value="F:succinate-CoA ligase (GDP-forming) activity"/>
    <property type="evidence" value="ECO:0007669"/>
    <property type="project" value="UniProtKB-EC"/>
</dbReference>
<evidence type="ECO:0000313" key="15">
    <source>
        <dbReference type="EMBL" id="KAK6623175.1"/>
    </source>
</evidence>
<evidence type="ECO:0000256" key="6">
    <source>
        <dbReference type="ARBA" id="ARBA00022842"/>
    </source>
</evidence>
<dbReference type="EMBL" id="JAWJWE010000038">
    <property type="protein sequence ID" value="KAK6623175.1"/>
    <property type="molecule type" value="Genomic_DNA"/>
</dbReference>
<dbReference type="PANTHER" id="PTHR11815:SF10">
    <property type="entry name" value="SUCCINATE--COA LIGASE [GDP-FORMING] SUBUNIT BETA, MITOCHONDRIAL"/>
    <property type="match status" value="1"/>
</dbReference>
<dbReference type="AlphaFoldDB" id="A0AAN8NUN6"/>
<evidence type="ECO:0000256" key="1">
    <source>
        <dbReference type="ARBA" id="ARBA00005064"/>
    </source>
</evidence>
<evidence type="ECO:0000256" key="10">
    <source>
        <dbReference type="ARBA" id="ARBA00053833"/>
    </source>
</evidence>
<dbReference type="InterPro" id="IPR034722">
    <property type="entry name" value="Succ_CoA_betaG_euk"/>
</dbReference>
<dbReference type="InterPro" id="IPR005809">
    <property type="entry name" value="Succ_CoA_ligase-like_bsu"/>
</dbReference>
<evidence type="ECO:0000256" key="12">
    <source>
        <dbReference type="HAMAP-Rule" id="MF_03221"/>
    </source>
</evidence>
<dbReference type="InterPro" id="IPR005811">
    <property type="entry name" value="SUCC_ACL_C"/>
</dbReference>
<dbReference type="GO" id="GO:0006104">
    <property type="term" value="P:succinyl-CoA metabolic process"/>
    <property type="evidence" value="ECO:0007669"/>
    <property type="project" value="InterPro"/>
</dbReference>
<evidence type="ECO:0000256" key="7">
    <source>
        <dbReference type="ARBA" id="ARBA00023128"/>
    </source>
</evidence>
<keyword evidence="6 12" id="KW-0460">Magnesium</keyword>
<dbReference type="HAMAP" id="MF_00558">
    <property type="entry name" value="Succ_CoA_beta"/>
    <property type="match status" value="1"/>
</dbReference>
<keyword evidence="7 12" id="KW-0496">Mitochondrion</keyword>
<dbReference type="EC" id="6.2.1.4" evidence="12"/>
<protein>
    <recommendedName>
        <fullName evidence="12">Succinate--CoA ligase [GDP-forming] subunit beta, mitochondrial</fullName>
        <ecNumber evidence="12">6.2.1.4</ecNumber>
    </recommendedName>
    <alternativeName>
        <fullName evidence="12">GTP-specific succinyl-CoA synthetase subunit beta</fullName>
        <shortName evidence="12">G-SCS</shortName>
        <shortName evidence="12">GTPSCS</shortName>
    </alternativeName>
    <alternativeName>
        <fullName evidence="12">Succinyl-CoA synthetase beta-G chain</fullName>
        <shortName evidence="12">SCS-betaG</shortName>
    </alternativeName>
</protein>
<dbReference type="Pfam" id="PF08442">
    <property type="entry name" value="ATP-grasp_2"/>
    <property type="match status" value="1"/>
</dbReference>
<dbReference type="FunFam" id="3.40.50.261:FF:000001">
    <property type="entry name" value="Succinate--CoA ligase [ADP-forming] subunit beta"/>
    <property type="match status" value="1"/>
</dbReference>
<dbReference type="NCBIfam" id="NF001913">
    <property type="entry name" value="PRK00696.1"/>
    <property type="match status" value="1"/>
</dbReference>
<name>A0AAN8NUN6_POLSC</name>
<dbReference type="InterPro" id="IPR013815">
    <property type="entry name" value="ATP_grasp_subdomain_1"/>
</dbReference>
<dbReference type="GO" id="GO:0005524">
    <property type="term" value="F:ATP binding"/>
    <property type="evidence" value="ECO:0007669"/>
    <property type="project" value="UniProtKB-UniRule"/>
</dbReference>
<evidence type="ECO:0000256" key="8">
    <source>
        <dbReference type="ARBA" id="ARBA00023134"/>
    </source>
</evidence>
<gene>
    <name evidence="15" type="primary">SUCLG2</name>
    <name evidence="15" type="ORF">RUM43_009027</name>
</gene>
<feature type="binding site" evidence="12">
    <location>
        <begin position="74"/>
        <end position="76"/>
    </location>
    <ligand>
        <name>GTP</name>
        <dbReference type="ChEBI" id="CHEBI:37565"/>
    </ligand>
</feature>
<comment type="caution">
    <text evidence="15">The sequence shown here is derived from an EMBL/GenBank/DDBJ whole genome shotgun (WGS) entry which is preliminary data.</text>
</comment>
<feature type="binding site" evidence="12">
    <location>
        <position position="227"/>
    </location>
    <ligand>
        <name>Mg(2+)</name>
        <dbReference type="ChEBI" id="CHEBI:18420"/>
    </ligand>
</feature>
<evidence type="ECO:0000256" key="3">
    <source>
        <dbReference type="ARBA" id="ARBA00022598"/>
    </source>
</evidence>
<feature type="binding site" evidence="12">
    <location>
        <position position="41"/>
    </location>
    <ligand>
        <name>GTP</name>
        <dbReference type="ChEBI" id="CHEBI:37565"/>
    </ligand>
</feature>
<feature type="binding site" evidence="12">
    <location>
        <position position="130"/>
    </location>
    <ligand>
        <name>GTP</name>
        <dbReference type="ChEBI" id="CHEBI:37565"/>
    </ligand>
</feature>
<evidence type="ECO:0000256" key="11">
    <source>
        <dbReference type="ARBA" id="ARBA00063570"/>
    </source>
</evidence>
<sequence length="415" mass="44786">MLQSVRLCGGRNAIHSTQIRKLNLLEYQSKDLLAKHGVTVQKFKLVSSNIEAENVAKDLTVDEYVIKAQILAGGRGVGVFSNGFKGGVHLTKNPSEVKGLVNQMLGNRLVTKQTPKEGILVNKVMVAESVDIQRETYFSILMDRSHNGPVIVASAEGGVDIENVAEKNPDAIKIIPIDIVNGLSREKALQAAEFLQFKGEAKNKAADEIMKLWKFFLAVDATQVEINPLAESQEHSVVAIDAKINFDDNAHYRQKDIFAMEDTAEIDPRELQAAKYNLNYIPLDGNIGCLVNGAGLAMATMDIIKLEGGEPANFLDVGGNVNESQVTEAFKLLTSDTQVKAILINIFGGIVNCATIAKGIIAACRKINVTIPLIVRLEGTNVAEAKKLLQESGLAIINASDLSDAAKKAVASLKA</sequence>
<proteinExistence type="inferred from homology"/>
<dbReference type="GO" id="GO:0004775">
    <property type="term" value="F:succinate-CoA ligase (ADP-forming) activity"/>
    <property type="evidence" value="ECO:0007669"/>
    <property type="project" value="UniProtKB-UniRule"/>
</dbReference>
<dbReference type="SUPFAM" id="SSF52210">
    <property type="entry name" value="Succinyl-CoA synthetase domains"/>
    <property type="match status" value="1"/>
</dbReference>
<dbReference type="Gene3D" id="3.30.470.20">
    <property type="entry name" value="ATP-grasp fold, B domain"/>
    <property type="match status" value="1"/>
</dbReference>
<dbReference type="Pfam" id="PF00549">
    <property type="entry name" value="Ligase_CoA"/>
    <property type="match status" value="1"/>
</dbReference>
<keyword evidence="5 12" id="KW-0547">Nucleotide-binding</keyword>
<evidence type="ECO:0000313" key="16">
    <source>
        <dbReference type="Proteomes" id="UP001372834"/>
    </source>
</evidence>
<dbReference type="NCBIfam" id="TIGR01016">
    <property type="entry name" value="sucCoAbeta"/>
    <property type="match status" value="1"/>
</dbReference>
<keyword evidence="13" id="KW-0067">ATP-binding</keyword>
<dbReference type="PIRSF" id="PIRSF001554">
    <property type="entry name" value="SucCS_beta"/>
    <property type="match status" value="1"/>
</dbReference>
<evidence type="ECO:0000256" key="13">
    <source>
        <dbReference type="PROSITE-ProRule" id="PRU00409"/>
    </source>
</evidence>
<comment type="pathway">
    <text evidence="1 12">Carbohydrate metabolism; tricarboxylic acid cycle; succinate from succinyl-CoA (ligase route): step 1/1.</text>
</comment>